<keyword evidence="6 9" id="KW-0378">Hydrolase</keyword>
<feature type="binding site" evidence="12">
    <location>
        <position position="93"/>
    </location>
    <ligand>
        <name>Zn(2+)</name>
        <dbReference type="ChEBI" id="CHEBI:29105"/>
    </ligand>
</feature>
<feature type="site" description="Contributes to substrate recognition" evidence="11">
    <location>
        <position position="104"/>
    </location>
</feature>
<feature type="binding site" evidence="12">
    <location>
        <position position="9"/>
    </location>
    <ligand>
        <name>Mg(2+)</name>
        <dbReference type="ChEBI" id="CHEBI:18420"/>
    </ligand>
</feature>
<comment type="caution">
    <text evidence="13">The sequence shown here is derived from an EMBL/GenBank/DDBJ whole genome shotgun (WGS) entry which is preliminary data.</text>
</comment>
<evidence type="ECO:0000256" key="2">
    <source>
        <dbReference type="ARBA" id="ARBA00004496"/>
    </source>
</evidence>
<keyword evidence="12" id="KW-0862">Zinc</keyword>
<evidence type="ECO:0000256" key="1">
    <source>
        <dbReference type="ARBA" id="ARBA00001946"/>
    </source>
</evidence>
<dbReference type="EMBL" id="MFHT01000020">
    <property type="protein sequence ID" value="OGF77375.1"/>
    <property type="molecule type" value="Genomic_DNA"/>
</dbReference>
<evidence type="ECO:0000256" key="3">
    <source>
        <dbReference type="ARBA" id="ARBA00011245"/>
    </source>
</evidence>
<dbReference type="Pfam" id="PF08645">
    <property type="entry name" value="PNK3P"/>
    <property type="match status" value="1"/>
</dbReference>
<dbReference type="GO" id="GO:0046872">
    <property type="term" value="F:metal ion binding"/>
    <property type="evidence" value="ECO:0007669"/>
    <property type="project" value="UniProtKB-KW"/>
</dbReference>
<dbReference type="InterPro" id="IPR013954">
    <property type="entry name" value="PNK3P"/>
</dbReference>
<evidence type="ECO:0000256" key="4">
    <source>
        <dbReference type="ARBA" id="ARBA00022490"/>
    </source>
</evidence>
<dbReference type="InterPro" id="IPR004446">
    <property type="entry name" value="Heptose_bisP_phosphatase"/>
</dbReference>
<dbReference type="NCBIfam" id="TIGR01662">
    <property type="entry name" value="HAD-SF-IIIA"/>
    <property type="match status" value="1"/>
</dbReference>
<dbReference type="AlphaFoldDB" id="A0A1F5WP01"/>
<feature type="binding site" evidence="12">
    <location>
        <position position="11"/>
    </location>
    <ligand>
        <name>Mg(2+)</name>
        <dbReference type="ChEBI" id="CHEBI:18420"/>
    </ligand>
</feature>
<feature type="binding site" evidence="12">
    <location>
        <position position="95"/>
    </location>
    <ligand>
        <name>Zn(2+)</name>
        <dbReference type="ChEBI" id="CHEBI:29105"/>
    </ligand>
</feature>
<keyword evidence="7 9" id="KW-0119">Carbohydrate metabolism</keyword>
<dbReference type="InterPro" id="IPR006549">
    <property type="entry name" value="HAD-SF_hydro_IIIA"/>
</dbReference>
<evidence type="ECO:0000256" key="12">
    <source>
        <dbReference type="PIRSR" id="PIRSR004682-4"/>
    </source>
</evidence>
<dbReference type="GO" id="GO:0005737">
    <property type="term" value="C:cytoplasm"/>
    <property type="evidence" value="ECO:0007669"/>
    <property type="project" value="UniProtKB-SubCell"/>
</dbReference>
<dbReference type="InterPro" id="IPR023214">
    <property type="entry name" value="HAD_sf"/>
</dbReference>
<reference evidence="13 14" key="1">
    <citation type="journal article" date="2016" name="Nat. Commun.">
        <title>Thousands of microbial genomes shed light on interconnected biogeochemical processes in an aquifer system.</title>
        <authorList>
            <person name="Anantharaman K."/>
            <person name="Brown C.T."/>
            <person name="Hug L.A."/>
            <person name="Sharon I."/>
            <person name="Castelle C.J."/>
            <person name="Probst A.J."/>
            <person name="Thomas B.C."/>
            <person name="Singh A."/>
            <person name="Wilkins M.J."/>
            <person name="Karaoz U."/>
            <person name="Brodie E.L."/>
            <person name="Williams K.H."/>
            <person name="Hubbard S.S."/>
            <person name="Banfield J.F."/>
        </authorList>
    </citation>
    <scope>NUCLEOTIDE SEQUENCE [LARGE SCALE GENOMIC DNA]</scope>
</reference>
<dbReference type="GO" id="GO:0005975">
    <property type="term" value="P:carbohydrate metabolic process"/>
    <property type="evidence" value="ECO:0007669"/>
    <property type="project" value="InterPro"/>
</dbReference>
<dbReference type="Proteomes" id="UP000177723">
    <property type="component" value="Unassembled WGS sequence"/>
</dbReference>
<feature type="binding site" evidence="12">
    <location>
        <position position="103"/>
    </location>
    <ligand>
        <name>Zn(2+)</name>
        <dbReference type="ChEBI" id="CHEBI:29105"/>
    </ligand>
</feature>
<evidence type="ECO:0000256" key="8">
    <source>
        <dbReference type="ARBA" id="ARBA00031828"/>
    </source>
</evidence>
<evidence type="ECO:0000256" key="11">
    <source>
        <dbReference type="PIRSR" id="PIRSR004682-3"/>
    </source>
</evidence>
<comment type="subunit">
    <text evidence="3">Monomer.</text>
</comment>
<accession>A0A1F5WP01</accession>
<dbReference type="PANTHER" id="PTHR42891:SF1">
    <property type="entry name" value="D-GLYCERO-BETA-D-MANNO-HEPTOSE-1,7-BISPHOSPHATE 7-PHOSPHATASE"/>
    <property type="match status" value="1"/>
</dbReference>
<evidence type="ECO:0000313" key="13">
    <source>
        <dbReference type="EMBL" id="OGF77375.1"/>
    </source>
</evidence>
<evidence type="ECO:0000313" key="14">
    <source>
        <dbReference type="Proteomes" id="UP000177723"/>
    </source>
</evidence>
<sequence length="169" mass="19318">MPRKIIFLDRDGTINERPEKTRYVTKWEDFKFLPGAIEAMKMLYNSGYEIYLITNQAGVGRGFMSLEDLEKIHLNLKNELSKSSVVIRGVYFCPHGWNDGCVCRKPNIGLFLQAARENSFDLSKAVFIGDDERDLQAGQNAGIMTYLIDHENNLFDIACKLTNQFPDTL</sequence>
<feature type="active site" description="Nucleophile" evidence="10">
    <location>
        <position position="9"/>
    </location>
</feature>
<dbReference type="CDD" id="cd07503">
    <property type="entry name" value="HAD_HisB-N"/>
    <property type="match status" value="1"/>
</dbReference>
<evidence type="ECO:0000256" key="9">
    <source>
        <dbReference type="PIRNR" id="PIRNR004682"/>
    </source>
</evidence>
<comment type="subcellular location">
    <subcellularLocation>
        <location evidence="2 9">Cytoplasm</location>
    </subcellularLocation>
</comment>
<dbReference type="GO" id="GO:0016791">
    <property type="term" value="F:phosphatase activity"/>
    <property type="evidence" value="ECO:0007669"/>
    <property type="project" value="InterPro"/>
</dbReference>
<dbReference type="PIRSF" id="PIRSF004682">
    <property type="entry name" value="GmhB"/>
    <property type="match status" value="1"/>
</dbReference>
<keyword evidence="4 9" id="KW-0963">Cytoplasm</keyword>
<dbReference type="EC" id="3.1.3.-" evidence="9"/>
<protein>
    <recommendedName>
        <fullName evidence="8 9">D,D-heptose 1,7-bisphosphate phosphatase</fullName>
        <ecNumber evidence="9">3.1.3.-</ecNumber>
    </recommendedName>
</protein>
<dbReference type="InterPro" id="IPR006543">
    <property type="entry name" value="Histidinol-phos"/>
</dbReference>
<feature type="site" description="Stabilizes the phosphoryl group" evidence="11">
    <location>
        <position position="105"/>
    </location>
</feature>
<dbReference type="SUPFAM" id="SSF56784">
    <property type="entry name" value="HAD-like"/>
    <property type="match status" value="1"/>
</dbReference>
<evidence type="ECO:0000256" key="5">
    <source>
        <dbReference type="ARBA" id="ARBA00022723"/>
    </source>
</evidence>
<organism evidence="13 14">
    <name type="scientific">Candidatus Giovannonibacteria bacterium RIFCSPHIGHO2_12_FULL_43_15</name>
    <dbReference type="NCBI Taxonomy" id="1798341"/>
    <lineage>
        <taxon>Bacteria</taxon>
        <taxon>Candidatus Giovannoniibacteriota</taxon>
    </lineage>
</organism>
<evidence type="ECO:0000256" key="10">
    <source>
        <dbReference type="PIRSR" id="PIRSR004682-1"/>
    </source>
</evidence>
<feature type="binding site" evidence="12">
    <location>
        <position position="101"/>
    </location>
    <ligand>
        <name>Zn(2+)</name>
        <dbReference type="ChEBI" id="CHEBI:29105"/>
    </ligand>
</feature>
<evidence type="ECO:0000256" key="7">
    <source>
        <dbReference type="ARBA" id="ARBA00023277"/>
    </source>
</evidence>
<keyword evidence="12" id="KW-0460">Magnesium</keyword>
<proteinExistence type="inferred from homology"/>
<dbReference type="InterPro" id="IPR036412">
    <property type="entry name" value="HAD-like_sf"/>
</dbReference>
<feature type="active site" description="Nucleophile" evidence="10">
    <location>
        <position position="11"/>
    </location>
</feature>
<feature type="site" description="Stabilizes the phosphoryl group" evidence="11">
    <location>
        <position position="54"/>
    </location>
</feature>
<comment type="similarity">
    <text evidence="9">Belongs to the gmhB family.</text>
</comment>
<keyword evidence="5 12" id="KW-0479">Metal-binding</keyword>
<name>A0A1F5WP01_9BACT</name>
<feature type="binding site" evidence="12">
    <location>
        <position position="130"/>
    </location>
    <ligand>
        <name>Mg(2+)</name>
        <dbReference type="ChEBI" id="CHEBI:18420"/>
    </ligand>
</feature>
<dbReference type="PANTHER" id="PTHR42891">
    <property type="entry name" value="D-GLYCERO-BETA-D-MANNO-HEPTOSE-1,7-BISPHOSPHATE 7-PHOSPHATASE"/>
    <property type="match status" value="1"/>
</dbReference>
<comment type="cofactor">
    <cofactor evidence="1 12">
        <name>Mg(2+)</name>
        <dbReference type="ChEBI" id="CHEBI:18420"/>
    </cofactor>
</comment>
<comment type="cofactor">
    <cofactor evidence="12">
        <name>Zn(2+)</name>
        <dbReference type="ChEBI" id="CHEBI:29105"/>
    </cofactor>
</comment>
<gene>
    <name evidence="13" type="ORF">A3F23_00305</name>
</gene>
<evidence type="ECO:0000256" key="6">
    <source>
        <dbReference type="ARBA" id="ARBA00022801"/>
    </source>
</evidence>
<dbReference type="Gene3D" id="3.40.50.1000">
    <property type="entry name" value="HAD superfamily/HAD-like"/>
    <property type="match status" value="1"/>
</dbReference>
<dbReference type="NCBIfam" id="TIGR01656">
    <property type="entry name" value="Histidinol-ppas"/>
    <property type="match status" value="1"/>
</dbReference>